<dbReference type="SUPFAM" id="SSF109854">
    <property type="entry name" value="DinB/YfiT-like putative metalloenzymes"/>
    <property type="match status" value="1"/>
</dbReference>
<dbReference type="InterPro" id="IPR034660">
    <property type="entry name" value="DinB/YfiT-like"/>
</dbReference>
<protein>
    <submittedName>
        <fullName evidence="1">DUF1993 domain-containing protein</fullName>
    </submittedName>
</protein>
<accession>A0ABX7MBW4</accession>
<dbReference type="Gene3D" id="1.20.120.450">
    <property type="entry name" value="dinb family like domain"/>
    <property type="match status" value="1"/>
</dbReference>
<dbReference type="EMBL" id="CP071060">
    <property type="protein sequence ID" value="QSI78884.1"/>
    <property type="molecule type" value="Genomic_DNA"/>
</dbReference>
<name>A0ABX7MBW4_9RHOO</name>
<proteinExistence type="predicted"/>
<dbReference type="PANTHER" id="PTHR36922:SF1">
    <property type="entry name" value="DUF1993 DOMAIN-CONTAINING PROTEIN"/>
    <property type="match status" value="1"/>
</dbReference>
<dbReference type="PANTHER" id="PTHR36922">
    <property type="entry name" value="BLL2446 PROTEIN"/>
    <property type="match status" value="1"/>
</dbReference>
<evidence type="ECO:0000313" key="2">
    <source>
        <dbReference type="Proteomes" id="UP000663570"/>
    </source>
</evidence>
<organism evidence="1 2">
    <name type="scientific">Niveibacterium microcysteis</name>
    <dbReference type="NCBI Taxonomy" id="2811415"/>
    <lineage>
        <taxon>Bacteria</taxon>
        <taxon>Pseudomonadati</taxon>
        <taxon>Pseudomonadota</taxon>
        <taxon>Betaproteobacteria</taxon>
        <taxon>Rhodocyclales</taxon>
        <taxon>Rhodocyclaceae</taxon>
        <taxon>Niveibacterium</taxon>
    </lineage>
</organism>
<evidence type="ECO:0000313" key="1">
    <source>
        <dbReference type="EMBL" id="QSI78884.1"/>
    </source>
</evidence>
<dbReference type="InterPro" id="IPR018531">
    <property type="entry name" value="DUF1993"/>
</dbReference>
<dbReference type="Proteomes" id="UP000663570">
    <property type="component" value="Chromosome"/>
</dbReference>
<dbReference type="Pfam" id="PF09351">
    <property type="entry name" value="DUF1993"/>
    <property type="match status" value="1"/>
</dbReference>
<dbReference type="RefSeq" id="WP_172199283.1">
    <property type="nucleotide sequence ID" value="NZ_CP071060.1"/>
</dbReference>
<keyword evidence="2" id="KW-1185">Reference proteome</keyword>
<reference evidence="1 2" key="1">
    <citation type="submission" date="2021-02" db="EMBL/GenBank/DDBJ databases">
        <title>Niveibacterium changnyeongensis HC41.</title>
        <authorList>
            <person name="Kang M."/>
        </authorList>
    </citation>
    <scope>NUCLEOTIDE SEQUENCE [LARGE SCALE GENOMIC DNA]</scope>
    <source>
        <strain evidence="1 2">HC41</strain>
    </source>
</reference>
<sequence>MSIDLYRLSVGTFQRHLEHIDALLNRALAHCAEHAVDPQELLGARLAPDMFDFKRQVQIACDFAKGAGARLAGVEVPKYEDDEQTFEDLRVRVNKTMGFLRGLSQADFVGADTRTVVIPLRERTLRMDGATYLVDFALPNFYFHYTTAYDLLRHAGLAIGKRDFIGDV</sequence>
<gene>
    <name evidence="1" type="ORF">JY500_09840</name>
</gene>